<feature type="region of interest" description="Disordered" evidence="1">
    <location>
        <begin position="389"/>
        <end position="408"/>
    </location>
</feature>
<feature type="region of interest" description="Disordered" evidence="1">
    <location>
        <begin position="1"/>
        <end position="41"/>
    </location>
</feature>
<gene>
    <name evidence="2" type="ORF">BSAL_58125</name>
</gene>
<name>A0A0S4IP35_BODSA</name>
<feature type="compositionally biased region" description="Basic residues" evidence="1">
    <location>
        <begin position="485"/>
        <end position="494"/>
    </location>
</feature>
<feature type="region of interest" description="Disordered" evidence="1">
    <location>
        <begin position="426"/>
        <end position="494"/>
    </location>
</feature>
<feature type="compositionally biased region" description="Basic and acidic residues" evidence="1">
    <location>
        <begin position="88"/>
        <end position="117"/>
    </location>
</feature>
<feature type="region of interest" description="Disordered" evidence="1">
    <location>
        <begin position="283"/>
        <end position="336"/>
    </location>
</feature>
<feature type="compositionally biased region" description="Polar residues" evidence="1">
    <location>
        <begin position="389"/>
        <end position="400"/>
    </location>
</feature>
<dbReference type="Proteomes" id="UP000051952">
    <property type="component" value="Unassembled WGS sequence"/>
</dbReference>
<evidence type="ECO:0000313" key="2">
    <source>
        <dbReference type="EMBL" id="CUF00399.1"/>
    </source>
</evidence>
<sequence length="494" mass="54490">MRTSRAPSRGGHSKQQSTGRGGGGGGGRYSAAVEKGENQWQREWQGFISGVKMTEGGAQVKLPTCMDHEQSEGSTFSYLFGSASMKKSSRESKAKKEKEEQKKKKQERELKRMKAAQERGEAVDVDWDDPFGERSKHQKTMLEAQKRGLQLDGMSRKQVREFLHLTVTKEQEAAMAAQKELKPHELMDEKRQWYQQGPYPLDVISEKLVIKKAIKHAKQNGMRYNYLTVHPSWVASRARKRREETKDLFLASMGIKITFNDDGAVEDLLRLKALQLASQKSFMERNSTTNVPSASPHAESSVGAEGSTEVDGVTSTTTAAVTSPAAPQAGGAFLAPPNKGGFRKTLQNANLSTNYITSSFIHGPSLGIDDFKPNTACASNAIQPARSALSGNHYSAQRSAQRQRDSGAKTIVIPVNRINDVDEAETASRMRRAAYSSGAADRTQVRDKKKKTSQVLERKAARKESTEAPVKRKQEKKTSSTAMGTKKKRPAPSE</sequence>
<feature type="compositionally biased region" description="Gly residues" evidence="1">
    <location>
        <begin position="19"/>
        <end position="28"/>
    </location>
</feature>
<feature type="compositionally biased region" description="Polar residues" evidence="1">
    <location>
        <begin position="283"/>
        <end position="293"/>
    </location>
</feature>
<proteinExistence type="predicted"/>
<dbReference type="OrthoDB" id="265807at2759"/>
<dbReference type="OMA" id="NAIQPAR"/>
<feature type="region of interest" description="Disordered" evidence="1">
    <location>
        <begin position="86"/>
        <end position="117"/>
    </location>
</feature>
<reference evidence="3" key="1">
    <citation type="submission" date="2015-09" db="EMBL/GenBank/DDBJ databases">
        <authorList>
            <consortium name="Pathogen Informatics"/>
        </authorList>
    </citation>
    <scope>NUCLEOTIDE SEQUENCE [LARGE SCALE GENOMIC DNA]</scope>
    <source>
        <strain evidence="3">Lake Konstanz</strain>
    </source>
</reference>
<dbReference type="AlphaFoldDB" id="A0A0S4IP35"/>
<dbReference type="EMBL" id="CYKH01000224">
    <property type="protein sequence ID" value="CUF00399.1"/>
    <property type="molecule type" value="Genomic_DNA"/>
</dbReference>
<feature type="compositionally biased region" description="Low complexity" evidence="1">
    <location>
        <begin position="313"/>
        <end position="327"/>
    </location>
</feature>
<accession>A0A0S4IP35</accession>
<protein>
    <submittedName>
        <fullName evidence="2">Uncharacterized protein</fullName>
    </submittedName>
</protein>
<dbReference type="VEuPathDB" id="TriTrypDB:BSAL_58125"/>
<keyword evidence="3" id="KW-1185">Reference proteome</keyword>
<evidence type="ECO:0000313" key="3">
    <source>
        <dbReference type="Proteomes" id="UP000051952"/>
    </source>
</evidence>
<organism evidence="2 3">
    <name type="scientific">Bodo saltans</name>
    <name type="common">Flagellated protozoan</name>
    <dbReference type="NCBI Taxonomy" id="75058"/>
    <lineage>
        <taxon>Eukaryota</taxon>
        <taxon>Discoba</taxon>
        <taxon>Euglenozoa</taxon>
        <taxon>Kinetoplastea</taxon>
        <taxon>Metakinetoplastina</taxon>
        <taxon>Eubodonida</taxon>
        <taxon>Bodonidae</taxon>
        <taxon>Bodo</taxon>
    </lineage>
</organism>
<evidence type="ECO:0000256" key="1">
    <source>
        <dbReference type="SAM" id="MobiDB-lite"/>
    </source>
</evidence>
<feature type="compositionally biased region" description="Basic and acidic residues" evidence="1">
    <location>
        <begin position="456"/>
        <end position="478"/>
    </location>
</feature>